<proteinExistence type="inferred from homology"/>
<dbReference type="Pfam" id="PF13102">
    <property type="entry name" value="Phage_int_SAM_5"/>
    <property type="match status" value="1"/>
</dbReference>
<reference evidence="5 6" key="1">
    <citation type="journal article" date="2015" name="Int. J. Syst. Evol. Microbiol.">
        <title>Carboxylicivirga linearis sp. nov., isolated from a sea cucumber culture pond.</title>
        <authorList>
            <person name="Wang F.Q."/>
            <person name="Zhou Y.X."/>
            <person name="Lin X.Z."/>
            <person name="Chen G.J."/>
            <person name="Du Z.J."/>
        </authorList>
    </citation>
    <scope>NUCLEOTIDE SEQUENCE [LARGE SCALE GENOMIC DNA]</scope>
    <source>
        <strain evidence="5 6">FB218</strain>
    </source>
</reference>
<feature type="domain" description="Tyr recombinase" evidence="4">
    <location>
        <begin position="223"/>
        <end position="407"/>
    </location>
</feature>
<dbReference type="InterPro" id="IPR035386">
    <property type="entry name" value="Arm-DNA-bind_5"/>
</dbReference>
<dbReference type="RefSeq" id="WP_212217808.1">
    <property type="nucleotide sequence ID" value="NZ_JAGUCO010000020.1"/>
</dbReference>
<sequence length="414" mass="48536">MGNKVNTLGVGFLLKQSKGRNGQAPLYLRITVNGKRAEISLKTFVDINKWDFNKGLYAGYTRETQRLNTQLEQIKGHVVDCYHQLQARREIITIDTVKNLYLGIEKSDFTLVKLFEYHNTEMKDILRWGTLKNYFTTEKYIKRYLIKKHFIRDIPLSQLKYGFLTGFEKFMKESEPINPDNPCNHNTVMKHIERLKKVINLAVRNEWLEKDPFVKFKPKYIRKEIAYLDEDELARIQFKHFSISRLDYVRDLFIFSCYTGLSYSDVCALTSENIQFGIDGNKWIITYRIKTNQQVKVPILPQAEEIINKYQDNPRVEMSGKLLPIFTNQKMNSYLKEIADLCDIQKYLTFHVARHTFATTVTLKNGVPIESVSKLLGHRSIATTQIYAKVIDTKLSHDMQRLRDVLPIKDRSVR</sequence>
<dbReference type="CDD" id="cd01185">
    <property type="entry name" value="INTN1_C_like"/>
    <property type="match status" value="1"/>
</dbReference>
<dbReference type="InterPro" id="IPR010998">
    <property type="entry name" value="Integrase_recombinase_N"/>
</dbReference>
<dbReference type="InterPro" id="IPR011010">
    <property type="entry name" value="DNA_brk_join_enz"/>
</dbReference>
<dbReference type="InterPro" id="IPR025269">
    <property type="entry name" value="SAM-like_dom"/>
</dbReference>
<dbReference type="Pfam" id="PF17293">
    <property type="entry name" value="Arm-DNA-bind_5"/>
    <property type="match status" value="1"/>
</dbReference>
<evidence type="ECO:0000256" key="1">
    <source>
        <dbReference type="ARBA" id="ARBA00008857"/>
    </source>
</evidence>
<evidence type="ECO:0000256" key="2">
    <source>
        <dbReference type="ARBA" id="ARBA00023125"/>
    </source>
</evidence>
<keyword evidence="6" id="KW-1185">Reference proteome</keyword>
<dbReference type="InterPro" id="IPR013762">
    <property type="entry name" value="Integrase-like_cat_sf"/>
</dbReference>
<dbReference type="PANTHER" id="PTHR30349:SF64">
    <property type="entry name" value="PROPHAGE INTEGRASE INTD-RELATED"/>
    <property type="match status" value="1"/>
</dbReference>
<dbReference type="PANTHER" id="PTHR30349">
    <property type="entry name" value="PHAGE INTEGRASE-RELATED"/>
    <property type="match status" value="1"/>
</dbReference>
<protein>
    <submittedName>
        <fullName evidence="5">Site-specific integrase</fullName>
    </submittedName>
</protein>
<accession>A0ABS5JZE8</accession>
<dbReference type="SUPFAM" id="SSF56349">
    <property type="entry name" value="DNA breaking-rejoining enzymes"/>
    <property type="match status" value="1"/>
</dbReference>
<gene>
    <name evidence="5" type="ORF">KEM10_18505</name>
</gene>
<dbReference type="Gene3D" id="1.10.150.130">
    <property type="match status" value="1"/>
</dbReference>
<keyword evidence="3" id="KW-0233">DNA recombination</keyword>
<comment type="caution">
    <text evidence="5">The sequence shown here is derived from an EMBL/GenBank/DDBJ whole genome shotgun (WGS) entry which is preliminary data.</text>
</comment>
<evidence type="ECO:0000313" key="6">
    <source>
        <dbReference type="Proteomes" id="UP000708576"/>
    </source>
</evidence>
<evidence type="ECO:0000313" key="5">
    <source>
        <dbReference type="EMBL" id="MBS2100282.1"/>
    </source>
</evidence>
<name>A0ABS5JZE8_9BACT</name>
<evidence type="ECO:0000256" key="3">
    <source>
        <dbReference type="ARBA" id="ARBA00023172"/>
    </source>
</evidence>
<dbReference type="InterPro" id="IPR002104">
    <property type="entry name" value="Integrase_catalytic"/>
</dbReference>
<dbReference type="Pfam" id="PF00589">
    <property type="entry name" value="Phage_integrase"/>
    <property type="match status" value="1"/>
</dbReference>
<dbReference type="PROSITE" id="PS51898">
    <property type="entry name" value="TYR_RECOMBINASE"/>
    <property type="match status" value="1"/>
</dbReference>
<dbReference type="Proteomes" id="UP000708576">
    <property type="component" value="Unassembled WGS sequence"/>
</dbReference>
<dbReference type="EMBL" id="JAGUCO010000020">
    <property type="protein sequence ID" value="MBS2100282.1"/>
    <property type="molecule type" value="Genomic_DNA"/>
</dbReference>
<evidence type="ECO:0000259" key="4">
    <source>
        <dbReference type="PROSITE" id="PS51898"/>
    </source>
</evidence>
<comment type="similarity">
    <text evidence="1">Belongs to the 'phage' integrase family.</text>
</comment>
<dbReference type="InterPro" id="IPR050090">
    <property type="entry name" value="Tyrosine_recombinase_XerCD"/>
</dbReference>
<dbReference type="Gene3D" id="1.10.443.10">
    <property type="entry name" value="Intergrase catalytic core"/>
    <property type="match status" value="1"/>
</dbReference>
<keyword evidence="2" id="KW-0238">DNA-binding</keyword>
<organism evidence="5 6">
    <name type="scientific">Carboxylicivirga linearis</name>
    <dbReference type="NCBI Taxonomy" id="1628157"/>
    <lineage>
        <taxon>Bacteria</taxon>
        <taxon>Pseudomonadati</taxon>
        <taxon>Bacteroidota</taxon>
        <taxon>Bacteroidia</taxon>
        <taxon>Marinilabiliales</taxon>
        <taxon>Marinilabiliaceae</taxon>
        <taxon>Carboxylicivirga</taxon>
    </lineage>
</organism>